<dbReference type="PANTHER" id="PTHR43357">
    <property type="entry name" value="INNER MEMBRANE ABC TRANSPORTER PERMEASE PROTEIN YDCV"/>
    <property type="match status" value="1"/>
</dbReference>
<dbReference type="SUPFAM" id="SSF161098">
    <property type="entry name" value="MetI-like"/>
    <property type="match status" value="2"/>
</dbReference>
<evidence type="ECO:0000256" key="5">
    <source>
        <dbReference type="ARBA" id="ARBA00022692"/>
    </source>
</evidence>
<dbReference type="Proteomes" id="UP000555828">
    <property type="component" value="Unassembled WGS sequence"/>
</dbReference>
<keyword evidence="4" id="KW-0997">Cell inner membrane</keyword>
<evidence type="ECO:0000256" key="3">
    <source>
        <dbReference type="ARBA" id="ARBA00022475"/>
    </source>
</evidence>
<dbReference type="PANTHER" id="PTHR43357:SF4">
    <property type="entry name" value="INNER MEMBRANE ABC TRANSPORTER PERMEASE PROTEIN YDCV"/>
    <property type="match status" value="1"/>
</dbReference>
<evidence type="ECO:0000256" key="7">
    <source>
        <dbReference type="ARBA" id="ARBA00023136"/>
    </source>
</evidence>
<keyword evidence="3" id="KW-1003">Cell membrane</keyword>
<comment type="caution">
    <text evidence="10">The sequence shown here is derived from an EMBL/GenBank/DDBJ whole genome shotgun (WGS) entry which is preliminary data.</text>
</comment>
<feature type="transmembrane region" description="Helical" evidence="8">
    <location>
        <begin position="325"/>
        <end position="348"/>
    </location>
</feature>
<dbReference type="EMBL" id="JACHEX010000004">
    <property type="protein sequence ID" value="MBB6063121.1"/>
    <property type="molecule type" value="Genomic_DNA"/>
</dbReference>
<keyword evidence="5 8" id="KW-0812">Transmembrane</keyword>
<evidence type="ECO:0000256" key="4">
    <source>
        <dbReference type="ARBA" id="ARBA00022519"/>
    </source>
</evidence>
<comment type="subcellular location">
    <subcellularLocation>
        <location evidence="1">Cell inner membrane</location>
        <topology evidence="1">Multi-pass membrane protein</topology>
    </subcellularLocation>
    <subcellularLocation>
        <location evidence="8">Cell membrane</location>
        <topology evidence="8">Multi-pass membrane protein</topology>
    </subcellularLocation>
</comment>
<feature type="transmembrane region" description="Helical" evidence="8">
    <location>
        <begin position="189"/>
        <end position="212"/>
    </location>
</feature>
<evidence type="ECO:0000256" key="6">
    <source>
        <dbReference type="ARBA" id="ARBA00022989"/>
    </source>
</evidence>
<accession>A0A841GVM6</accession>
<evidence type="ECO:0000256" key="2">
    <source>
        <dbReference type="ARBA" id="ARBA00022448"/>
    </source>
</evidence>
<dbReference type="GO" id="GO:0005886">
    <property type="term" value="C:plasma membrane"/>
    <property type="evidence" value="ECO:0007669"/>
    <property type="project" value="UniProtKB-SubCell"/>
</dbReference>
<feature type="transmembrane region" description="Helical" evidence="8">
    <location>
        <begin position="48"/>
        <end position="71"/>
    </location>
</feature>
<dbReference type="PROSITE" id="PS50928">
    <property type="entry name" value="ABC_TM1"/>
    <property type="match status" value="2"/>
</dbReference>
<keyword evidence="7 8" id="KW-0472">Membrane</keyword>
<sequence length="515" mass="58168">MVKRSNWWLIPITFIMGGVVLPFTFLFIKIGGINIKSISDNFNIIKFTIYQAFISSILATVIGLPGAYIVARTKMNNYLKSTFRILSAIPFILPGVTMSIGFLMTFGNNGLITKFLKLFGFNQRLLYTFSAIIIGHVFYNFPLFIRIVGETWEKIDSSIIESAKLDGANNLLIFFKIEFPLILSSILKAFLLTYVYTFTSFSVVLILGGIKYSTIEVAIYMYTKILFDFKSALTLSIVQIISISLISYILSFEKHTFLSGKSLKEKFPIWGYFYLFLTTIFIFIPLIYSLLSGFIKYGGGFGIENFKLLFSLDLKRYIGTSFQSMIIFTLIFSISASLLTILISTIASYYNIRKKLKLEYIMLIPAAISPVTLAFSYIAIGISQFIAIPIIYSLISLPIVFGIISSGWKTLDEFSEEAALIDGANSFILNFKIRIPQMKYHILTAFVYAFTLSLGEMSATITLSTPPVSTFSISIYRLLSSRKIPQARALNSIYSIIVLILFLIIEILRNKNKND</sequence>
<evidence type="ECO:0000313" key="10">
    <source>
        <dbReference type="EMBL" id="MBB6063121.1"/>
    </source>
</evidence>
<feature type="domain" description="ABC transmembrane type-1" evidence="9">
    <location>
        <begin position="45"/>
        <end position="250"/>
    </location>
</feature>
<feature type="transmembrane region" description="Helical" evidence="8">
    <location>
        <begin position="232"/>
        <end position="250"/>
    </location>
</feature>
<feature type="transmembrane region" description="Helical" evidence="8">
    <location>
        <begin position="360"/>
        <end position="380"/>
    </location>
</feature>
<dbReference type="CDD" id="cd06261">
    <property type="entry name" value="TM_PBP2"/>
    <property type="match status" value="2"/>
</dbReference>
<name>A0A841GVM6_9BACT</name>
<feature type="domain" description="ABC transmembrane type-1" evidence="9">
    <location>
        <begin position="326"/>
        <end position="509"/>
    </location>
</feature>
<dbReference type="AlphaFoldDB" id="A0A841GVM6"/>
<keyword evidence="11" id="KW-1185">Reference proteome</keyword>
<reference evidence="10 11" key="1">
    <citation type="submission" date="2020-08" db="EMBL/GenBank/DDBJ databases">
        <title>Genomic Encyclopedia of Type Strains, Phase IV (KMG-IV): sequencing the most valuable type-strain genomes for metagenomic binning, comparative biology and taxonomic classification.</title>
        <authorList>
            <person name="Goeker M."/>
        </authorList>
    </citation>
    <scope>NUCLEOTIDE SEQUENCE [LARGE SCALE GENOMIC DNA]</scope>
    <source>
        <strain evidence="10 11">DSM 13481</strain>
    </source>
</reference>
<dbReference type="Gene3D" id="1.10.3720.10">
    <property type="entry name" value="MetI-like"/>
    <property type="match status" value="2"/>
</dbReference>
<keyword evidence="6 8" id="KW-1133">Transmembrane helix</keyword>
<gene>
    <name evidence="10" type="ORF">HNP65_001584</name>
</gene>
<feature type="transmembrane region" description="Helical" evidence="8">
    <location>
        <begin position="7"/>
        <end position="28"/>
    </location>
</feature>
<dbReference type="RefSeq" id="WP_184619714.1">
    <property type="nucleotide sequence ID" value="NZ_JACHEX010000004.1"/>
</dbReference>
<evidence type="ECO:0000313" key="11">
    <source>
        <dbReference type="Proteomes" id="UP000555828"/>
    </source>
</evidence>
<evidence type="ECO:0000256" key="1">
    <source>
        <dbReference type="ARBA" id="ARBA00004429"/>
    </source>
</evidence>
<evidence type="ECO:0000256" key="8">
    <source>
        <dbReference type="RuleBase" id="RU363032"/>
    </source>
</evidence>
<feature type="transmembrane region" description="Helical" evidence="8">
    <location>
        <begin position="489"/>
        <end position="508"/>
    </location>
</feature>
<dbReference type="GO" id="GO:0055085">
    <property type="term" value="P:transmembrane transport"/>
    <property type="evidence" value="ECO:0007669"/>
    <property type="project" value="InterPro"/>
</dbReference>
<proteinExistence type="inferred from homology"/>
<feature type="transmembrane region" description="Helical" evidence="8">
    <location>
        <begin position="440"/>
        <end position="461"/>
    </location>
</feature>
<dbReference type="Pfam" id="PF00528">
    <property type="entry name" value="BPD_transp_1"/>
    <property type="match status" value="1"/>
</dbReference>
<feature type="transmembrane region" description="Helical" evidence="8">
    <location>
        <begin position="125"/>
        <end position="145"/>
    </location>
</feature>
<comment type="similarity">
    <text evidence="8">Belongs to the binding-protein-dependent transport system permease family.</text>
</comment>
<dbReference type="InterPro" id="IPR000515">
    <property type="entry name" value="MetI-like"/>
</dbReference>
<evidence type="ECO:0000259" key="9">
    <source>
        <dbReference type="PROSITE" id="PS50928"/>
    </source>
</evidence>
<protein>
    <submittedName>
        <fullName evidence="10">Thiamine transport system permease protein</fullName>
    </submittedName>
</protein>
<feature type="transmembrane region" description="Helical" evidence="8">
    <location>
        <begin position="83"/>
        <end position="105"/>
    </location>
</feature>
<feature type="transmembrane region" description="Helical" evidence="8">
    <location>
        <begin position="386"/>
        <end position="404"/>
    </location>
</feature>
<organism evidence="10 11">
    <name type="scientific">Thermosipho japonicus</name>
    <dbReference type="NCBI Taxonomy" id="90323"/>
    <lineage>
        <taxon>Bacteria</taxon>
        <taxon>Thermotogati</taxon>
        <taxon>Thermotogota</taxon>
        <taxon>Thermotogae</taxon>
        <taxon>Thermotogales</taxon>
        <taxon>Fervidobacteriaceae</taxon>
        <taxon>Thermosipho</taxon>
    </lineage>
</organism>
<feature type="transmembrane region" description="Helical" evidence="8">
    <location>
        <begin position="271"/>
        <end position="291"/>
    </location>
</feature>
<dbReference type="InterPro" id="IPR035906">
    <property type="entry name" value="MetI-like_sf"/>
</dbReference>
<keyword evidence="2 8" id="KW-0813">Transport</keyword>